<evidence type="ECO:0000259" key="10">
    <source>
        <dbReference type="SMART" id="SM00976"/>
    </source>
</evidence>
<dbReference type="GeneID" id="54286372"/>
<gene>
    <name evidence="11" type="ORF">BU24DRAFT_426448</name>
</gene>
<dbReference type="GO" id="GO:0016233">
    <property type="term" value="P:telomere capping"/>
    <property type="evidence" value="ECO:0007669"/>
    <property type="project" value="TreeGrafter"/>
</dbReference>
<dbReference type="InterPro" id="IPR011564">
    <property type="entry name" value="Telomer_end-bd_POT1/Cdc13"/>
</dbReference>
<proteinExistence type="inferred from homology"/>
<evidence type="ECO:0000256" key="4">
    <source>
        <dbReference type="ARBA" id="ARBA00015253"/>
    </source>
</evidence>
<dbReference type="GO" id="GO:0010521">
    <property type="term" value="F:telomerase inhibitor activity"/>
    <property type="evidence" value="ECO:0007669"/>
    <property type="project" value="TreeGrafter"/>
</dbReference>
<evidence type="ECO:0000313" key="11">
    <source>
        <dbReference type="EMBL" id="KAF2011373.1"/>
    </source>
</evidence>
<evidence type="ECO:0000256" key="8">
    <source>
        <dbReference type="ARBA" id="ARBA00023242"/>
    </source>
</evidence>
<keyword evidence="5" id="KW-0158">Chromosome</keyword>
<accession>A0A6A5XEN7</accession>
<sequence>MASLPGFIKIKDASSAGDRASFIGIVTELKPPYKSRGDDFLLHFTVQDEFGTGEAMERLSTINCKIFRKQMGDLPKLGAVGDVVIVRQIRIVKFGGYGNSTKFEAIASSNVYRFDVLFFNPKDIPNPEFSTAYGEGGLSNLRWVGSANAPMPSRSEQMEVIRMKAAAGTSVSPLTHPQNTITHKPSPQARLRRGFSLIKDVQIMRYYDLVGEVVKTWDTGYNTIDVYLTDYTVNKDLFLYEDPQQVDDPYSIPNKNWQGPYGQITMAIRLWDPHATYVNENIQVGDLVRIDDVHIKMSPANKLEGALHVDQRYPDKVKIRKVSYQAQTAAFMKRKEEYLNSHGKRHTEISTDRDPQLSKTAKKKAKAAKERRLKKQEEQKLLQERFTEVTSGEGCNPHIRASYSSIQFSTLGEIMSNTGLVTKGPSEAEITLPFVNCKYRTRLRVVDFYPRTLEDFTHSMADCDWNVAMNDPDNQNRRRDDAWKWAFVLLVEDAVVSSNQEVQRLPLFVTDKDAQCLLKMDATDLRRDTNEHIVEKLREKLFILWGNLLELKKDHQSQGIQFPLPHGDNRLQNMPFEACIEEYGVKVLKSSQWPLGWQRTHRLLQTVIQD</sequence>
<evidence type="ECO:0000256" key="2">
    <source>
        <dbReference type="ARBA" id="ARBA00004574"/>
    </source>
</evidence>
<dbReference type="PANTHER" id="PTHR14513">
    <property type="entry name" value="PROTECTION OF TELOMERES 1"/>
    <property type="match status" value="1"/>
</dbReference>
<evidence type="ECO:0000256" key="3">
    <source>
        <dbReference type="ARBA" id="ARBA00008442"/>
    </source>
</evidence>
<keyword evidence="12" id="KW-1185">Reference proteome</keyword>
<feature type="domain" description="Telomeric single stranded DNA binding POT1/Cdc13" evidence="10">
    <location>
        <begin position="7"/>
        <end position="146"/>
    </location>
</feature>
<dbReference type="InterPro" id="IPR032042">
    <property type="entry name" value="POT1PC"/>
</dbReference>
<feature type="coiled-coil region" evidence="9">
    <location>
        <begin position="358"/>
        <end position="385"/>
    </location>
</feature>
<dbReference type="EMBL" id="ML978074">
    <property type="protein sequence ID" value="KAF2011373.1"/>
    <property type="molecule type" value="Genomic_DNA"/>
</dbReference>
<keyword evidence="9" id="KW-0175">Coiled coil</keyword>
<dbReference type="RefSeq" id="XP_033379712.1">
    <property type="nucleotide sequence ID" value="XM_033528975.1"/>
</dbReference>
<dbReference type="Proteomes" id="UP000799778">
    <property type="component" value="Unassembled WGS sequence"/>
</dbReference>
<dbReference type="SUPFAM" id="SSF50249">
    <property type="entry name" value="Nucleic acid-binding proteins"/>
    <property type="match status" value="2"/>
</dbReference>
<dbReference type="GO" id="GO:0000783">
    <property type="term" value="C:nuclear telomere cap complex"/>
    <property type="evidence" value="ECO:0007669"/>
    <property type="project" value="TreeGrafter"/>
</dbReference>
<dbReference type="GO" id="GO:0098505">
    <property type="term" value="F:G-rich strand telomeric DNA binding"/>
    <property type="evidence" value="ECO:0007669"/>
    <property type="project" value="TreeGrafter"/>
</dbReference>
<evidence type="ECO:0000256" key="6">
    <source>
        <dbReference type="ARBA" id="ARBA00022895"/>
    </source>
</evidence>
<comment type="similarity">
    <text evidence="3">Belongs to the telombin family.</text>
</comment>
<dbReference type="InterPro" id="IPR012340">
    <property type="entry name" value="NA-bd_OB-fold"/>
</dbReference>
<dbReference type="Pfam" id="PF16686">
    <property type="entry name" value="POT1PC"/>
    <property type="match status" value="1"/>
</dbReference>
<comment type="subcellular location">
    <subcellularLocation>
        <location evidence="2">Chromosome</location>
        <location evidence="2">Telomere</location>
    </subcellularLocation>
    <subcellularLocation>
        <location evidence="1">Nucleus</location>
    </subcellularLocation>
</comment>
<evidence type="ECO:0000256" key="1">
    <source>
        <dbReference type="ARBA" id="ARBA00004123"/>
    </source>
</evidence>
<dbReference type="Pfam" id="PF02765">
    <property type="entry name" value="POT1"/>
    <property type="match status" value="1"/>
</dbReference>
<dbReference type="OrthoDB" id="2186770at2759"/>
<keyword evidence="6" id="KW-0779">Telomere</keyword>
<evidence type="ECO:0000256" key="9">
    <source>
        <dbReference type="SAM" id="Coils"/>
    </source>
</evidence>
<evidence type="ECO:0000256" key="5">
    <source>
        <dbReference type="ARBA" id="ARBA00022454"/>
    </source>
</evidence>
<name>A0A6A5XEN7_9PLEO</name>
<evidence type="ECO:0000313" key="12">
    <source>
        <dbReference type="Proteomes" id="UP000799778"/>
    </source>
</evidence>
<reference evidence="11" key="1">
    <citation type="journal article" date="2020" name="Stud. Mycol.">
        <title>101 Dothideomycetes genomes: a test case for predicting lifestyles and emergence of pathogens.</title>
        <authorList>
            <person name="Haridas S."/>
            <person name="Albert R."/>
            <person name="Binder M."/>
            <person name="Bloem J."/>
            <person name="Labutti K."/>
            <person name="Salamov A."/>
            <person name="Andreopoulos B."/>
            <person name="Baker S."/>
            <person name="Barry K."/>
            <person name="Bills G."/>
            <person name="Bluhm B."/>
            <person name="Cannon C."/>
            <person name="Castanera R."/>
            <person name="Culley D."/>
            <person name="Daum C."/>
            <person name="Ezra D."/>
            <person name="Gonzalez J."/>
            <person name="Henrissat B."/>
            <person name="Kuo A."/>
            <person name="Liang C."/>
            <person name="Lipzen A."/>
            <person name="Lutzoni F."/>
            <person name="Magnuson J."/>
            <person name="Mondo S."/>
            <person name="Nolan M."/>
            <person name="Ohm R."/>
            <person name="Pangilinan J."/>
            <person name="Park H.-J."/>
            <person name="Ramirez L."/>
            <person name="Alfaro M."/>
            <person name="Sun H."/>
            <person name="Tritt A."/>
            <person name="Yoshinaga Y."/>
            <person name="Zwiers L.-H."/>
            <person name="Turgeon B."/>
            <person name="Goodwin S."/>
            <person name="Spatafora J."/>
            <person name="Crous P."/>
            <person name="Grigoriev I."/>
        </authorList>
    </citation>
    <scope>NUCLEOTIDE SEQUENCE</scope>
    <source>
        <strain evidence="11">CBS 175.79</strain>
    </source>
</reference>
<dbReference type="InterPro" id="IPR028389">
    <property type="entry name" value="POT1"/>
</dbReference>
<dbReference type="GO" id="GO:0032210">
    <property type="term" value="P:regulation of telomere maintenance via telomerase"/>
    <property type="evidence" value="ECO:0007669"/>
    <property type="project" value="TreeGrafter"/>
</dbReference>
<dbReference type="FunFam" id="2.40.50.140:FF:000303">
    <property type="entry name" value="Protection of telomeres protein 1"/>
    <property type="match status" value="1"/>
</dbReference>
<organism evidence="11 12">
    <name type="scientific">Aaosphaeria arxii CBS 175.79</name>
    <dbReference type="NCBI Taxonomy" id="1450172"/>
    <lineage>
        <taxon>Eukaryota</taxon>
        <taxon>Fungi</taxon>
        <taxon>Dikarya</taxon>
        <taxon>Ascomycota</taxon>
        <taxon>Pezizomycotina</taxon>
        <taxon>Dothideomycetes</taxon>
        <taxon>Pleosporomycetidae</taxon>
        <taxon>Pleosporales</taxon>
        <taxon>Pleosporales incertae sedis</taxon>
        <taxon>Aaosphaeria</taxon>
    </lineage>
</organism>
<keyword evidence="8" id="KW-0539">Nucleus</keyword>
<dbReference type="SMART" id="SM00976">
    <property type="entry name" value="Telo_bind"/>
    <property type="match status" value="1"/>
</dbReference>
<dbReference type="PANTHER" id="PTHR14513:SF0">
    <property type="entry name" value="PROTECTION OF TELOMERES PROTEIN 1"/>
    <property type="match status" value="1"/>
</dbReference>
<evidence type="ECO:0000256" key="7">
    <source>
        <dbReference type="ARBA" id="ARBA00023125"/>
    </source>
</evidence>
<dbReference type="Gene3D" id="2.40.50.140">
    <property type="entry name" value="Nucleic acid-binding proteins"/>
    <property type="match status" value="3"/>
</dbReference>
<dbReference type="AlphaFoldDB" id="A0A6A5XEN7"/>
<keyword evidence="7" id="KW-0238">DNA-binding</keyword>
<protein>
    <recommendedName>
        <fullName evidence="4">Protection of telomeres protein 1</fullName>
    </recommendedName>
</protein>